<feature type="region of interest" description="Disordered" evidence="1">
    <location>
        <begin position="1"/>
        <end position="37"/>
    </location>
</feature>
<gene>
    <name evidence="2" type="ORF">CTI12_AA158840</name>
</gene>
<dbReference type="AlphaFoldDB" id="A0A2U1PF78"/>
<keyword evidence="3" id="KW-1185">Reference proteome</keyword>
<feature type="compositionally biased region" description="Basic and acidic residues" evidence="1">
    <location>
        <begin position="1"/>
        <end position="22"/>
    </location>
</feature>
<reference evidence="2 3" key="1">
    <citation type="journal article" date="2018" name="Mol. Plant">
        <title>The genome of Artemisia annua provides insight into the evolution of Asteraceae family and artemisinin biosynthesis.</title>
        <authorList>
            <person name="Shen Q."/>
            <person name="Zhang L."/>
            <person name="Liao Z."/>
            <person name="Wang S."/>
            <person name="Yan T."/>
            <person name="Shi P."/>
            <person name="Liu M."/>
            <person name="Fu X."/>
            <person name="Pan Q."/>
            <person name="Wang Y."/>
            <person name="Lv Z."/>
            <person name="Lu X."/>
            <person name="Zhang F."/>
            <person name="Jiang W."/>
            <person name="Ma Y."/>
            <person name="Chen M."/>
            <person name="Hao X."/>
            <person name="Li L."/>
            <person name="Tang Y."/>
            <person name="Lv G."/>
            <person name="Zhou Y."/>
            <person name="Sun X."/>
            <person name="Brodelius P.E."/>
            <person name="Rose J.K.C."/>
            <person name="Tang K."/>
        </authorList>
    </citation>
    <scope>NUCLEOTIDE SEQUENCE [LARGE SCALE GENOMIC DNA]</scope>
    <source>
        <strain evidence="3">cv. Huhao1</strain>
        <tissue evidence="2">Leaf</tissue>
    </source>
</reference>
<feature type="region of interest" description="Disordered" evidence="1">
    <location>
        <begin position="53"/>
        <end position="80"/>
    </location>
</feature>
<accession>A0A2U1PF78</accession>
<proteinExistence type="predicted"/>
<evidence type="ECO:0000313" key="2">
    <source>
        <dbReference type="EMBL" id="PWA84416.1"/>
    </source>
</evidence>
<dbReference type="Proteomes" id="UP000245207">
    <property type="component" value="Unassembled WGS sequence"/>
</dbReference>
<feature type="compositionally biased region" description="Basic and acidic residues" evidence="1">
    <location>
        <begin position="59"/>
        <end position="71"/>
    </location>
</feature>
<name>A0A2U1PF78_ARTAN</name>
<protein>
    <submittedName>
        <fullName evidence="2">Uncharacterized protein</fullName>
    </submittedName>
</protein>
<evidence type="ECO:0000313" key="3">
    <source>
        <dbReference type="Proteomes" id="UP000245207"/>
    </source>
</evidence>
<evidence type="ECO:0000256" key="1">
    <source>
        <dbReference type="SAM" id="MobiDB-lite"/>
    </source>
</evidence>
<sequence>MDGRQKQYFEQRKRQQQLEEHSPSVSAPYTRSHENNRSLDVLSLLNLSKNGQDCTSRFPEGRGNSHDEKKTPNYQSSHCPNTIRMETKNLCPSKHVEKRETRIASSPFEERVCPQKSDFLMPLRLPSDFSSHGPPDASRRNNAIDPMKMTTDYSELSVIDMLGDDGQTNSSKGNFVHENHVSFSVEGLGKVEMTTPVHSPHPTRNMSYGCSALPKHSKRSHTSRNLKFSLEDQFPEMDDAAFGVDVQTDASSLKLPTYFVEPRQNLKQKTMVGEECFLHAAKNFSSNDDIYDLRVEQDRFKWHENSRLLDENFLDDTRGLSRKSWPYDLDSSMENQMRSRKYDKPDFSFDSFQTPRNRASSKAACSFNMSELSSPYKHQREHCYDFMTADMTCYPTTRRNSDFSDMTHSSAWSSFATEDARDYPSFLSKDACTSPAVWREESKNPLFNTTERQKIRVHEADYRSPVNKFSMKRNLFRMSDFSSEGDDWLYEEQCNLENKKSGYASMNASKTRKSTPFSYKHWTEEPLNSDFNLKYSADDKSSEHDAFSGNLFSDKVAFCQKVSPGHSSPIIRNINEECGHPESYNDPLKEEQLSPKMQYQESVSTGTQSATLPSVSSTFEQSNYSSSANGSQMNVVDSEDNQSQFEESKIKTPEMTPRPHAALSPLRSEGGSSSVAMPQEPEGDGSKEHSNGTQTSLSSLNEHKEDSGHGKDLKCEGPHRSLGQSCQVMMLGRFVLQLM</sequence>
<feature type="compositionally biased region" description="Basic and acidic residues" evidence="1">
    <location>
        <begin position="701"/>
        <end position="719"/>
    </location>
</feature>
<dbReference type="PANTHER" id="PTHR37722:SF2">
    <property type="entry name" value="OS01G0167700 PROTEIN"/>
    <property type="match status" value="1"/>
</dbReference>
<feature type="compositionally biased region" description="Polar residues" evidence="1">
    <location>
        <begin position="596"/>
        <end position="645"/>
    </location>
</feature>
<comment type="caution">
    <text evidence="2">The sequence shown here is derived from an EMBL/GenBank/DDBJ whole genome shotgun (WGS) entry which is preliminary data.</text>
</comment>
<feature type="region of interest" description="Disordered" evidence="1">
    <location>
        <begin position="596"/>
        <end position="720"/>
    </location>
</feature>
<feature type="compositionally biased region" description="Polar residues" evidence="1">
    <location>
        <begin position="691"/>
        <end position="700"/>
    </location>
</feature>
<organism evidence="2 3">
    <name type="scientific">Artemisia annua</name>
    <name type="common">Sweet wormwood</name>
    <dbReference type="NCBI Taxonomy" id="35608"/>
    <lineage>
        <taxon>Eukaryota</taxon>
        <taxon>Viridiplantae</taxon>
        <taxon>Streptophyta</taxon>
        <taxon>Embryophyta</taxon>
        <taxon>Tracheophyta</taxon>
        <taxon>Spermatophyta</taxon>
        <taxon>Magnoliopsida</taxon>
        <taxon>eudicotyledons</taxon>
        <taxon>Gunneridae</taxon>
        <taxon>Pentapetalae</taxon>
        <taxon>asterids</taxon>
        <taxon>campanulids</taxon>
        <taxon>Asterales</taxon>
        <taxon>Asteraceae</taxon>
        <taxon>Asteroideae</taxon>
        <taxon>Anthemideae</taxon>
        <taxon>Artemisiinae</taxon>
        <taxon>Artemisia</taxon>
    </lineage>
</organism>
<dbReference type="PANTHER" id="PTHR37722">
    <property type="entry name" value="OS01G0167700 PROTEIN"/>
    <property type="match status" value="1"/>
</dbReference>
<dbReference type="OrthoDB" id="994901at2759"/>
<dbReference type="EMBL" id="PKPP01001231">
    <property type="protein sequence ID" value="PWA84416.1"/>
    <property type="molecule type" value="Genomic_DNA"/>
</dbReference>